<keyword evidence="1" id="KW-0472">Membrane</keyword>
<sequence length="296" mass="30801">MSTGWFYLAAMIGMYGVANLLQSMAAAKTTAHHTLDPALLVRLARHRTYLVGLLCQMLGFILAFLARRDLPLFLVQASMAAGLGVTAILGVLVLKWRLPPAEISLLVLLCLGIAALVISAQPHPSRDIGVTGEIALVVTLGLVAVLGLLAAKLHGAPGSVALGALAGMSFGAAAVASRPLANAHSVDAFITDPLLYILIAHSLVAQLLLGLAMQRGSTTAAVAAMDAACAIPPAIIGLMFLGDKVRPGLGWLAAVGFVATLASVIGMTFFAEPQHHHAIGRHRRPDQFVGTRRAPE</sequence>
<feature type="transmembrane region" description="Helical" evidence="1">
    <location>
        <begin position="248"/>
        <end position="271"/>
    </location>
</feature>
<feature type="transmembrane region" description="Helical" evidence="1">
    <location>
        <begin position="103"/>
        <end position="122"/>
    </location>
</feature>
<accession>A0ABP4YTY7</accession>
<feature type="transmembrane region" description="Helical" evidence="1">
    <location>
        <begin position="48"/>
        <end position="66"/>
    </location>
</feature>
<feature type="transmembrane region" description="Helical" evidence="1">
    <location>
        <begin position="72"/>
        <end position="94"/>
    </location>
</feature>
<evidence type="ECO:0000256" key="1">
    <source>
        <dbReference type="SAM" id="Phobius"/>
    </source>
</evidence>
<name>A0ABP4YTY7_9ACTN</name>
<dbReference type="Gene3D" id="1.10.3730.20">
    <property type="match status" value="1"/>
</dbReference>
<dbReference type="PANTHER" id="PTHR40761">
    <property type="entry name" value="CONSERVED INTEGRAL MEMBRANE ALANINE VALINE AND LEUCINE RICH PROTEIN-RELATED"/>
    <property type="match status" value="1"/>
</dbReference>
<evidence type="ECO:0000313" key="2">
    <source>
        <dbReference type="EMBL" id="GAA1830912.1"/>
    </source>
</evidence>
<evidence type="ECO:0008006" key="4">
    <source>
        <dbReference type="Google" id="ProtNLM"/>
    </source>
</evidence>
<feature type="transmembrane region" description="Helical" evidence="1">
    <location>
        <begin position="220"/>
        <end position="242"/>
    </location>
</feature>
<keyword evidence="3" id="KW-1185">Reference proteome</keyword>
<feature type="transmembrane region" description="Helical" evidence="1">
    <location>
        <begin position="134"/>
        <end position="153"/>
    </location>
</feature>
<dbReference type="EMBL" id="BAAALT010000267">
    <property type="protein sequence ID" value="GAA1830912.1"/>
    <property type="molecule type" value="Genomic_DNA"/>
</dbReference>
<gene>
    <name evidence="2" type="ORF">GCM10009682_56930</name>
</gene>
<feature type="transmembrane region" description="Helical" evidence="1">
    <location>
        <begin position="160"/>
        <end position="181"/>
    </location>
</feature>
<protein>
    <recommendedName>
        <fullName evidence="4">DMT family transporter</fullName>
    </recommendedName>
</protein>
<reference evidence="3" key="1">
    <citation type="journal article" date="2019" name="Int. J. Syst. Evol. Microbiol.">
        <title>The Global Catalogue of Microorganisms (GCM) 10K type strain sequencing project: providing services to taxonomists for standard genome sequencing and annotation.</title>
        <authorList>
            <consortium name="The Broad Institute Genomics Platform"/>
            <consortium name="The Broad Institute Genome Sequencing Center for Infectious Disease"/>
            <person name="Wu L."/>
            <person name="Ma J."/>
        </authorList>
    </citation>
    <scope>NUCLEOTIDE SEQUENCE [LARGE SCALE GENOMIC DNA]</scope>
    <source>
        <strain evidence="3">JCM 13250</strain>
    </source>
</reference>
<dbReference type="Proteomes" id="UP001500218">
    <property type="component" value="Unassembled WGS sequence"/>
</dbReference>
<comment type="caution">
    <text evidence="2">The sequence shown here is derived from an EMBL/GenBank/DDBJ whole genome shotgun (WGS) entry which is preliminary data.</text>
</comment>
<feature type="transmembrane region" description="Helical" evidence="1">
    <location>
        <begin position="193"/>
        <end position="213"/>
    </location>
</feature>
<keyword evidence="1" id="KW-0812">Transmembrane</keyword>
<dbReference type="PANTHER" id="PTHR40761:SF1">
    <property type="entry name" value="CONSERVED INTEGRAL MEMBRANE ALANINE VALINE AND LEUCINE RICH PROTEIN-RELATED"/>
    <property type="match status" value="1"/>
</dbReference>
<organism evidence="2 3">
    <name type="scientific">Luedemannella flava</name>
    <dbReference type="NCBI Taxonomy" id="349316"/>
    <lineage>
        <taxon>Bacteria</taxon>
        <taxon>Bacillati</taxon>
        <taxon>Actinomycetota</taxon>
        <taxon>Actinomycetes</taxon>
        <taxon>Micromonosporales</taxon>
        <taxon>Micromonosporaceae</taxon>
        <taxon>Luedemannella</taxon>
    </lineage>
</organism>
<feature type="transmembrane region" description="Helical" evidence="1">
    <location>
        <begin position="6"/>
        <end position="27"/>
    </location>
</feature>
<keyword evidence="1" id="KW-1133">Transmembrane helix</keyword>
<proteinExistence type="predicted"/>
<evidence type="ECO:0000313" key="3">
    <source>
        <dbReference type="Proteomes" id="UP001500218"/>
    </source>
</evidence>